<dbReference type="InterPro" id="IPR024467">
    <property type="entry name" value="Xre/MbcA/ParS-like_toxin-bd"/>
</dbReference>
<dbReference type="EMBL" id="FCOC02000009">
    <property type="protein sequence ID" value="SAL34516.1"/>
    <property type="molecule type" value="Genomic_DNA"/>
</dbReference>
<dbReference type="GO" id="GO:0003677">
    <property type="term" value="F:DNA binding"/>
    <property type="evidence" value="ECO:0007669"/>
    <property type="project" value="InterPro"/>
</dbReference>
<dbReference type="NCBIfam" id="TIGR02293">
    <property type="entry name" value="TAS_TIGR02293"/>
    <property type="match status" value="1"/>
</dbReference>
<evidence type="ECO:0000313" key="3">
    <source>
        <dbReference type="EMBL" id="SAL34516.1"/>
    </source>
</evidence>
<feature type="domain" description="Antitoxin Xre-like helix-turn-helix" evidence="2">
    <location>
        <begin position="35"/>
        <end position="94"/>
    </location>
</feature>
<dbReference type="Pfam" id="PF09722">
    <property type="entry name" value="Xre_MbcA_ParS_C"/>
    <property type="match status" value="1"/>
</dbReference>
<evidence type="ECO:0000259" key="2">
    <source>
        <dbReference type="Pfam" id="PF20432"/>
    </source>
</evidence>
<dbReference type="RefSeq" id="WP_060856563.1">
    <property type="nucleotide sequence ID" value="NZ_FCOC02000009.1"/>
</dbReference>
<sequence>MIAVAFKPTGSVNPKRAEFALLAELLDASIHSGLDLAELASERVAVDVIDRLSAHGLKADELNFIIPRRTLTHRRQNQERLSTEESDKAIRLAKLVAQSDTVFDNQDKSMQWLRSRQRRFGGKTALDMASTEHGARLVEEALVQLDEGYFG</sequence>
<accession>A0A158GQY3</accession>
<proteinExistence type="predicted"/>
<gene>
    <name evidence="3" type="ORF">AWB64_03358</name>
</gene>
<organism evidence="3 4">
    <name type="scientific">Caballeronia sordidicola</name>
    <name type="common">Burkholderia sordidicola</name>
    <dbReference type="NCBI Taxonomy" id="196367"/>
    <lineage>
        <taxon>Bacteria</taxon>
        <taxon>Pseudomonadati</taxon>
        <taxon>Pseudomonadota</taxon>
        <taxon>Betaproteobacteria</taxon>
        <taxon>Burkholderiales</taxon>
        <taxon>Burkholderiaceae</taxon>
        <taxon>Caballeronia</taxon>
    </lineage>
</organism>
<dbReference type="Proteomes" id="UP000054893">
    <property type="component" value="Unassembled WGS sequence"/>
</dbReference>
<dbReference type="Pfam" id="PF20432">
    <property type="entry name" value="Xre-like-HTH"/>
    <property type="match status" value="1"/>
</dbReference>
<evidence type="ECO:0000259" key="1">
    <source>
        <dbReference type="Pfam" id="PF09722"/>
    </source>
</evidence>
<protein>
    <submittedName>
        <fullName evidence="3">Antitoxin</fullName>
    </submittedName>
</protein>
<dbReference type="InterPro" id="IPR011979">
    <property type="entry name" value="Antitox_Xre"/>
</dbReference>
<dbReference type="AlphaFoldDB" id="A0A158GQY3"/>
<name>A0A158GQY3_CABSO</name>
<dbReference type="OrthoDB" id="8595277at2"/>
<dbReference type="InterPro" id="IPR046847">
    <property type="entry name" value="Xre-like_HTH"/>
</dbReference>
<reference evidence="3 4" key="1">
    <citation type="submission" date="2016-01" db="EMBL/GenBank/DDBJ databases">
        <authorList>
            <person name="Oliw E.H."/>
        </authorList>
    </citation>
    <scope>NUCLEOTIDE SEQUENCE [LARGE SCALE GENOMIC DNA]</scope>
    <source>
        <strain evidence="3">LMG 22029</strain>
    </source>
</reference>
<feature type="domain" description="Antitoxin Xre/MbcA/ParS-like toxin-binding" evidence="1">
    <location>
        <begin position="100"/>
        <end position="148"/>
    </location>
</feature>
<evidence type="ECO:0000313" key="4">
    <source>
        <dbReference type="Proteomes" id="UP000054893"/>
    </source>
</evidence>